<dbReference type="AlphaFoldDB" id="A0A0G2HM56"/>
<evidence type="ECO:0008006" key="4">
    <source>
        <dbReference type="Google" id="ProtNLM"/>
    </source>
</evidence>
<name>A0A0G2HM56_9SYNE</name>
<organism evidence="2 3">
    <name type="scientific">Candidatus Synechococcus spongiarum SP3</name>
    <dbReference type="NCBI Taxonomy" id="1604020"/>
    <lineage>
        <taxon>Bacteria</taxon>
        <taxon>Bacillati</taxon>
        <taxon>Cyanobacteriota</taxon>
        <taxon>Cyanophyceae</taxon>
        <taxon>Synechococcales</taxon>
        <taxon>Synechococcaceae</taxon>
        <taxon>Synechococcus</taxon>
    </lineage>
</organism>
<gene>
    <name evidence="2" type="ORF">TE42_02890</name>
</gene>
<feature type="region of interest" description="Disordered" evidence="1">
    <location>
        <begin position="106"/>
        <end position="126"/>
    </location>
</feature>
<accession>A0A0G2HM56</accession>
<protein>
    <recommendedName>
        <fullName evidence="4">DUF86 domain-containing protein</fullName>
    </recommendedName>
</protein>
<dbReference type="EMBL" id="JXQG01000010">
    <property type="protein sequence ID" value="KKZ12844.1"/>
    <property type="molecule type" value="Genomic_DNA"/>
</dbReference>
<dbReference type="Proteomes" id="UP000035067">
    <property type="component" value="Unassembled WGS sequence"/>
</dbReference>
<evidence type="ECO:0000313" key="3">
    <source>
        <dbReference type="Proteomes" id="UP000035067"/>
    </source>
</evidence>
<reference evidence="2 3" key="1">
    <citation type="submission" date="2015-01" db="EMBL/GenBank/DDBJ databases">
        <title>Lifestyle Evolution in Cyanobacterial Symbionts of Sponges.</title>
        <authorList>
            <person name="Burgsdorf I."/>
            <person name="Slaby B.M."/>
            <person name="Handley K.M."/>
            <person name="Haber M."/>
            <person name="Blom J."/>
            <person name="Marshall C.W."/>
            <person name="Gilbert J.A."/>
            <person name="Hentschel U."/>
            <person name="Steindler L."/>
        </authorList>
    </citation>
    <scope>NUCLEOTIDE SEQUENCE [LARGE SCALE GENOMIC DNA]</scope>
    <source>
        <strain evidence="2">SP3</strain>
    </source>
</reference>
<comment type="caution">
    <text evidence="2">The sequence shown here is derived from an EMBL/GenBank/DDBJ whole genome shotgun (WGS) entry which is preliminary data.</text>
</comment>
<proteinExistence type="predicted"/>
<dbReference type="PATRIC" id="fig|1604020.3.peg.2217"/>
<evidence type="ECO:0000313" key="2">
    <source>
        <dbReference type="EMBL" id="KKZ12844.1"/>
    </source>
</evidence>
<evidence type="ECO:0000256" key="1">
    <source>
        <dbReference type="SAM" id="MobiDB-lite"/>
    </source>
</evidence>
<sequence length="126" mass="14187">MSTRLRSSPPRKSFITQPGVRSHEAITAAGRRHPVAHMHAFGSVVRSDYRPGESDIHLIGEALKVIARRDLRLFAAIPEGRRIIDFRNLLTHECLSASDRMVQRAESGNRLIPVRPSPEQHLAPRQ</sequence>